<dbReference type="EC" id="2.5.1.47" evidence="4"/>
<dbReference type="InterPro" id="IPR036052">
    <property type="entry name" value="TrpB-like_PALP_sf"/>
</dbReference>
<dbReference type="EMBL" id="CACVAR010000175">
    <property type="protein sequence ID" value="CAA6808475.1"/>
    <property type="molecule type" value="Genomic_DNA"/>
</dbReference>
<accession>A0A6S6T0W6</accession>
<dbReference type="PANTHER" id="PTHR10314">
    <property type="entry name" value="CYSTATHIONINE BETA-SYNTHASE"/>
    <property type="match status" value="1"/>
</dbReference>
<dbReference type="GO" id="GO:0004124">
    <property type="term" value="F:cysteine synthase activity"/>
    <property type="evidence" value="ECO:0007669"/>
    <property type="project" value="UniProtKB-EC"/>
</dbReference>
<name>A0A6S6T0W6_9BACT</name>
<protein>
    <submittedName>
        <fullName evidence="4">Cysteine synthase (EC)</fullName>
        <ecNumber evidence="4">2.5.1.47</ecNumber>
    </submittedName>
</protein>
<sequence length="58" mass="6230">MIHENIEGLIGNTPLVKLNKLSELTGATILGKCEFMNPTSSVKDRIAMNMINEALASG</sequence>
<dbReference type="InterPro" id="IPR050214">
    <property type="entry name" value="Cys_Synth/Cystath_Beta-Synth"/>
</dbReference>
<keyword evidence="2" id="KW-0663">Pyridoxal phosphate</keyword>
<feature type="non-terminal residue" evidence="4">
    <location>
        <position position="58"/>
    </location>
</feature>
<keyword evidence="4" id="KW-0808">Transferase</keyword>
<organism evidence="4">
    <name type="scientific">uncultured Sulfurovum sp</name>
    <dbReference type="NCBI Taxonomy" id="269237"/>
    <lineage>
        <taxon>Bacteria</taxon>
        <taxon>Pseudomonadati</taxon>
        <taxon>Campylobacterota</taxon>
        <taxon>Epsilonproteobacteria</taxon>
        <taxon>Campylobacterales</taxon>
        <taxon>Sulfurovaceae</taxon>
        <taxon>Sulfurovum</taxon>
        <taxon>environmental samples</taxon>
    </lineage>
</organism>
<dbReference type="Gene3D" id="3.40.50.1100">
    <property type="match status" value="2"/>
</dbReference>
<dbReference type="GO" id="GO:0006535">
    <property type="term" value="P:cysteine biosynthetic process from serine"/>
    <property type="evidence" value="ECO:0007669"/>
    <property type="project" value="InterPro"/>
</dbReference>
<evidence type="ECO:0000259" key="3">
    <source>
        <dbReference type="Pfam" id="PF00291"/>
    </source>
</evidence>
<evidence type="ECO:0000313" key="4">
    <source>
        <dbReference type="EMBL" id="CAA6808475.1"/>
    </source>
</evidence>
<dbReference type="PROSITE" id="PS00901">
    <property type="entry name" value="CYS_SYNTHASE"/>
    <property type="match status" value="1"/>
</dbReference>
<evidence type="ECO:0000256" key="1">
    <source>
        <dbReference type="ARBA" id="ARBA00001933"/>
    </source>
</evidence>
<feature type="domain" description="Tryptophan synthase beta chain-like PALP" evidence="3">
    <location>
        <begin position="7"/>
        <end position="55"/>
    </location>
</feature>
<evidence type="ECO:0000256" key="2">
    <source>
        <dbReference type="ARBA" id="ARBA00022898"/>
    </source>
</evidence>
<gene>
    <name evidence="4" type="ORF">HELGO_WM38742</name>
</gene>
<proteinExistence type="predicted"/>
<dbReference type="InterPro" id="IPR001216">
    <property type="entry name" value="P-phosphate_BS"/>
</dbReference>
<dbReference type="Pfam" id="PF00291">
    <property type="entry name" value="PALP"/>
    <property type="match status" value="1"/>
</dbReference>
<dbReference type="InterPro" id="IPR001926">
    <property type="entry name" value="TrpB-like_PALP"/>
</dbReference>
<dbReference type="AlphaFoldDB" id="A0A6S6T0W6"/>
<comment type="cofactor">
    <cofactor evidence="1">
        <name>pyridoxal 5'-phosphate</name>
        <dbReference type="ChEBI" id="CHEBI:597326"/>
    </cofactor>
</comment>
<reference evidence="4" key="1">
    <citation type="submission" date="2020-01" db="EMBL/GenBank/DDBJ databases">
        <authorList>
            <person name="Meier V. D."/>
            <person name="Meier V D."/>
        </authorList>
    </citation>
    <scope>NUCLEOTIDE SEQUENCE</scope>
    <source>
        <strain evidence="4">HLG_WM_MAG_03</strain>
    </source>
</reference>
<dbReference type="SUPFAM" id="SSF53686">
    <property type="entry name" value="Tryptophan synthase beta subunit-like PLP-dependent enzymes"/>
    <property type="match status" value="1"/>
</dbReference>